<keyword evidence="2" id="KW-1185">Reference proteome</keyword>
<sequence>MGRKLFDVVFRGYDRRQVDAIWARVDANAITRDEVREVDFDVVVRGYDRHQVHAALADVVKTFEERSEG</sequence>
<gene>
    <name evidence="1" type="ORF">ACFYXI_25420</name>
</gene>
<name>A0ABW6SV98_9ACTN</name>
<reference evidence="1 2" key="1">
    <citation type="submission" date="2024-10" db="EMBL/GenBank/DDBJ databases">
        <title>The Natural Products Discovery Center: Release of the First 8490 Sequenced Strains for Exploring Actinobacteria Biosynthetic Diversity.</title>
        <authorList>
            <person name="Kalkreuter E."/>
            <person name="Kautsar S.A."/>
            <person name="Yang D."/>
            <person name="Bader C.D."/>
            <person name="Teijaro C.N."/>
            <person name="Fluegel L."/>
            <person name="Davis C.M."/>
            <person name="Simpson J.R."/>
            <person name="Lauterbach L."/>
            <person name="Steele A.D."/>
            <person name="Gui C."/>
            <person name="Meng S."/>
            <person name="Li G."/>
            <person name="Viehrig K."/>
            <person name="Ye F."/>
            <person name="Su P."/>
            <person name="Kiefer A.F."/>
            <person name="Nichols A."/>
            <person name="Cepeda A.J."/>
            <person name="Yan W."/>
            <person name="Fan B."/>
            <person name="Jiang Y."/>
            <person name="Adhikari A."/>
            <person name="Zheng C.-J."/>
            <person name="Schuster L."/>
            <person name="Cowan T.M."/>
            <person name="Smanski M.J."/>
            <person name="Chevrette M.G."/>
            <person name="De Carvalho L.P.S."/>
            <person name="Shen B."/>
        </authorList>
    </citation>
    <scope>NUCLEOTIDE SEQUENCE [LARGE SCALE GENOMIC DNA]</scope>
    <source>
        <strain evidence="1 2">NPDC002173</strain>
    </source>
</reference>
<accession>A0ABW6SV98</accession>
<dbReference type="RefSeq" id="WP_387414721.1">
    <property type="nucleotide sequence ID" value="NZ_JBIASD010000018.1"/>
</dbReference>
<dbReference type="Gene3D" id="6.10.250.660">
    <property type="match status" value="1"/>
</dbReference>
<dbReference type="Proteomes" id="UP001602013">
    <property type="component" value="Unassembled WGS sequence"/>
</dbReference>
<comment type="caution">
    <text evidence="1">The sequence shown here is derived from an EMBL/GenBank/DDBJ whole genome shotgun (WGS) entry which is preliminary data.</text>
</comment>
<organism evidence="1 2">
    <name type="scientific">Microtetraspora malaysiensis</name>
    <dbReference type="NCBI Taxonomy" id="161358"/>
    <lineage>
        <taxon>Bacteria</taxon>
        <taxon>Bacillati</taxon>
        <taxon>Actinomycetota</taxon>
        <taxon>Actinomycetes</taxon>
        <taxon>Streptosporangiales</taxon>
        <taxon>Streptosporangiaceae</taxon>
        <taxon>Microtetraspora</taxon>
    </lineage>
</organism>
<dbReference type="InterPro" id="IPR019933">
    <property type="entry name" value="DivIVA_domain"/>
</dbReference>
<evidence type="ECO:0000313" key="1">
    <source>
        <dbReference type="EMBL" id="MFF3668929.1"/>
    </source>
</evidence>
<dbReference type="NCBIfam" id="TIGR03544">
    <property type="entry name" value="DivI1A_domain"/>
    <property type="match status" value="1"/>
</dbReference>
<evidence type="ECO:0000313" key="2">
    <source>
        <dbReference type="Proteomes" id="UP001602013"/>
    </source>
</evidence>
<dbReference type="EMBL" id="JBIASD010000018">
    <property type="protein sequence ID" value="MFF3668929.1"/>
    <property type="molecule type" value="Genomic_DNA"/>
</dbReference>
<protein>
    <submittedName>
        <fullName evidence="1">DivIVA domain-containing protein</fullName>
    </submittedName>
</protein>
<proteinExistence type="predicted"/>